<keyword evidence="3" id="KW-1185">Reference proteome</keyword>
<evidence type="ECO:0000256" key="1">
    <source>
        <dbReference type="SAM" id="MobiDB-lite"/>
    </source>
</evidence>
<protein>
    <submittedName>
        <fullName evidence="2">Uncharacterized protein</fullName>
    </submittedName>
</protein>
<evidence type="ECO:0000313" key="2">
    <source>
        <dbReference type="EMBL" id="KAJ1163047.1"/>
    </source>
</evidence>
<comment type="caution">
    <text evidence="2">The sequence shown here is derived from an EMBL/GenBank/DDBJ whole genome shotgun (WGS) entry which is preliminary data.</text>
</comment>
<dbReference type="AlphaFoldDB" id="A0AAV7SEN2"/>
<reference evidence="2" key="1">
    <citation type="journal article" date="2022" name="bioRxiv">
        <title>Sequencing and chromosome-scale assembly of the giantPleurodeles waltlgenome.</title>
        <authorList>
            <person name="Brown T."/>
            <person name="Elewa A."/>
            <person name="Iarovenko S."/>
            <person name="Subramanian E."/>
            <person name="Araus A.J."/>
            <person name="Petzold A."/>
            <person name="Susuki M."/>
            <person name="Suzuki K.-i.T."/>
            <person name="Hayashi T."/>
            <person name="Toyoda A."/>
            <person name="Oliveira C."/>
            <person name="Osipova E."/>
            <person name="Leigh N.D."/>
            <person name="Simon A."/>
            <person name="Yun M.H."/>
        </authorList>
    </citation>
    <scope>NUCLEOTIDE SEQUENCE</scope>
    <source>
        <strain evidence="2">20211129_DDA</strain>
        <tissue evidence="2">Liver</tissue>
    </source>
</reference>
<sequence>MAGQLGTPAGPGTEDWRAGKITEAGAAVCGSVSAGAGTEPPRGGAVRKRRAPWIGQPQVQRGLPGPGSGARVPQAR</sequence>
<dbReference type="EMBL" id="JANPWB010000008">
    <property type="protein sequence ID" value="KAJ1163047.1"/>
    <property type="molecule type" value="Genomic_DNA"/>
</dbReference>
<feature type="compositionally biased region" description="Low complexity" evidence="1">
    <location>
        <begin position="24"/>
        <end position="37"/>
    </location>
</feature>
<accession>A0AAV7SEN2</accession>
<dbReference type="Proteomes" id="UP001066276">
    <property type="component" value="Chromosome 4_2"/>
</dbReference>
<proteinExistence type="predicted"/>
<name>A0AAV7SEN2_PLEWA</name>
<feature type="region of interest" description="Disordered" evidence="1">
    <location>
        <begin position="1"/>
        <end position="76"/>
    </location>
</feature>
<evidence type="ECO:0000313" key="3">
    <source>
        <dbReference type="Proteomes" id="UP001066276"/>
    </source>
</evidence>
<organism evidence="2 3">
    <name type="scientific">Pleurodeles waltl</name>
    <name type="common">Iberian ribbed newt</name>
    <dbReference type="NCBI Taxonomy" id="8319"/>
    <lineage>
        <taxon>Eukaryota</taxon>
        <taxon>Metazoa</taxon>
        <taxon>Chordata</taxon>
        <taxon>Craniata</taxon>
        <taxon>Vertebrata</taxon>
        <taxon>Euteleostomi</taxon>
        <taxon>Amphibia</taxon>
        <taxon>Batrachia</taxon>
        <taxon>Caudata</taxon>
        <taxon>Salamandroidea</taxon>
        <taxon>Salamandridae</taxon>
        <taxon>Pleurodelinae</taxon>
        <taxon>Pleurodeles</taxon>
    </lineage>
</organism>
<gene>
    <name evidence="2" type="ORF">NDU88_003510</name>
</gene>